<dbReference type="Gene3D" id="1.10.287.1490">
    <property type="match status" value="1"/>
</dbReference>
<reference evidence="3" key="1">
    <citation type="submission" date="2020-06" db="EMBL/GenBank/DDBJ databases">
        <title>WGS assembly of Ceratodon purpureus strain R40.</title>
        <authorList>
            <person name="Carey S.B."/>
            <person name="Jenkins J."/>
            <person name="Shu S."/>
            <person name="Lovell J.T."/>
            <person name="Sreedasyam A."/>
            <person name="Maumus F."/>
            <person name="Tiley G.P."/>
            <person name="Fernandez-Pozo N."/>
            <person name="Barry K."/>
            <person name="Chen C."/>
            <person name="Wang M."/>
            <person name="Lipzen A."/>
            <person name="Daum C."/>
            <person name="Saski C.A."/>
            <person name="Payton A.C."/>
            <person name="Mcbreen J.C."/>
            <person name="Conrad R.E."/>
            <person name="Kollar L.M."/>
            <person name="Olsson S."/>
            <person name="Huttunen S."/>
            <person name="Landis J.B."/>
            <person name="Wickett N.J."/>
            <person name="Johnson M.G."/>
            <person name="Rensing S.A."/>
            <person name="Grimwood J."/>
            <person name="Schmutz J."/>
            <person name="Mcdaniel S.F."/>
        </authorList>
    </citation>
    <scope>NUCLEOTIDE SEQUENCE</scope>
    <source>
        <strain evidence="3">R40</strain>
    </source>
</reference>
<evidence type="ECO:0000256" key="2">
    <source>
        <dbReference type="SAM" id="Phobius"/>
    </source>
</evidence>
<evidence type="ECO:0000313" key="4">
    <source>
        <dbReference type="Proteomes" id="UP000822688"/>
    </source>
</evidence>
<keyword evidence="2" id="KW-0812">Transmembrane</keyword>
<gene>
    <name evidence="3" type="ORF">KC19_7G056500</name>
</gene>
<feature type="coiled-coil region" evidence="1">
    <location>
        <begin position="129"/>
        <end position="163"/>
    </location>
</feature>
<sequence length="280" mass="31879">MQLVVCGRSSCPGGEGVGVEGALRCGFRFNSVVSLWCVFVWVLTLLTWLDSGMASMGGFHGGWFGDFNGNFQHEEGNFQHEEGNFQHEETRRRRMFRCGARRRLRDTSSTLRIEKNVGARRRLRGSSSTLRIEMNVDKLEKNVDRLEKNVDRIEKNVDKISSLLHRVATDVEKLQLDTTFLKGNQQKVEHKLEELVSDHASFKSTARDIQQSLAVQKKDINSVQGTVNFFSVLNFVSSSILGMAGISDEPLIWKKFHQNSQELVQDVKEDLNLLVKQDLY</sequence>
<proteinExistence type="predicted"/>
<evidence type="ECO:0000313" key="3">
    <source>
        <dbReference type="EMBL" id="KAG0566343.1"/>
    </source>
</evidence>
<dbReference type="Proteomes" id="UP000822688">
    <property type="component" value="Chromosome 7"/>
</dbReference>
<keyword evidence="4" id="KW-1185">Reference proteome</keyword>
<keyword evidence="1" id="KW-0175">Coiled coil</keyword>
<dbReference type="EMBL" id="CM026428">
    <property type="protein sequence ID" value="KAG0566343.1"/>
    <property type="molecule type" value="Genomic_DNA"/>
</dbReference>
<accession>A0A8T0H4Y4</accession>
<evidence type="ECO:0000256" key="1">
    <source>
        <dbReference type="SAM" id="Coils"/>
    </source>
</evidence>
<keyword evidence="2" id="KW-1133">Transmembrane helix</keyword>
<name>A0A8T0H4Y4_CERPU</name>
<protein>
    <submittedName>
        <fullName evidence="3">Uncharacterized protein</fullName>
    </submittedName>
</protein>
<keyword evidence="2" id="KW-0472">Membrane</keyword>
<feature type="transmembrane region" description="Helical" evidence="2">
    <location>
        <begin position="29"/>
        <end position="49"/>
    </location>
</feature>
<organism evidence="3 4">
    <name type="scientific">Ceratodon purpureus</name>
    <name type="common">Fire moss</name>
    <name type="synonym">Dicranum purpureum</name>
    <dbReference type="NCBI Taxonomy" id="3225"/>
    <lineage>
        <taxon>Eukaryota</taxon>
        <taxon>Viridiplantae</taxon>
        <taxon>Streptophyta</taxon>
        <taxon>Embryophyta</taxon>
        <taxon>Bryophyta</taxon>
        <taxon>Bryophytina</taxon>
        <taxon>Bryopsida</taxon>
        <taxon>Dicranidae</taxon>
        <taxon>Pseudoditrichales</taxon>
        <taxon>Ditrichaceae</taxon>
        <taxon>Ceratodon</taxon>
    </lineage>
</organism>
<dbReference type="AlphaFoldDB" id="A0A8T0H4Y4"/>
<comment type="caution">
    <text evidence="3">The sequence shown here is derived from an EMBL/GenBank/DDBJ whole genome shotgun (WGS) entry which is preliminary data.</text>
</comment>